<dbReference type="Proteomes" id="UP000195880">
    <property type="component" value="Chromosome"/>
</dbReference>
<name>A0A1Z1WR09_9ACTN</name>
<dbReference type="EMBL" id="CP021748">
    <property type="protein sequence ID" value="ARX88883.1"/>
    <property type="molecule type" value="Genomic_DNA"/>
</dbReference>
<proteinExistence type="predicted"/>
<accession>A0A1Z1WR09</accession>
<reference evidence="1 2" key="1">
    <citation type="submission" date="2017-05" db="EMBL/GenBank/DDBJ databases">
        <title>Streptomyces alboflavus Genome sequencing and assembly.</title>
        <authorList>
            <person name="Wang Y."/>
            <person name="Du B."/>
            <person name="Ding Y."/>
            <person name="Liu H."/>
            <person name="Hou Q."/>
            <person name="Liu K."/>
            <person name="Wang C."/>
            <person name="Yao L."/>
        </authorList>
    </citation>
    <scope>NUCLEOTIDE SEQUENCE [LARGE SCALE GENOMIC DNA]</scope>
    <source>
        <strain evidence="1 2">MDJK44</strain>
    </source>
</reference>
<evidence type="ECO:0000313" key="1">
    <source>
        <dbReference type="EMBL" id="ARX88883.1"/>
    </source>
</evidence>
<keyword evidence="2" id="KW-1185">Reference proteome</keyword>
<evidence type="ECO:0000313" key="2">
    <source>
        <dbReference type="Proteomes" id="UP000195880"/>
    </source>
</evidence>
<organism evidence="1 2">
    <name type="scientific">Streptomyces alboflavus</name>
    <dbReference type="NCBI Taxonomy" id="67267"/>
    <lineage>
        <taxon>Bacteria</taxon>
        <taxon>Bacillati</taxon>
        <taxon>Actinomycetota</taxon>
        <taxon>Actinomycetes</taxon>
        <taxon>Kitasatosporales</taxon>
        <taxon>Streptomycetaceae</taxon>
        <taxon>Streptomyces</taxon>
    </lineage>
</organism>
<protein>
    <submittedName>
        <fullName evidence="1">Uncharacterized protein</fullName>
    </submittedName>
</protein>
<gene>
    <name evidence="1" type="ORF">SMD44_08370</name>
</gene>
<dbReference type="AlphaFoldDB" id="A0A1Z1WR09"/>
<dbReference type="KEGG" id="salf:SMD44_08370"/>
<sequence>MVVLGSTRVESSVQPSPWRQSVVVAEVASAREGAVGGTAATSTPASSAADSLAAFGRDTREYVIVLRHGEVRVHGP</sequence>